<sequence length="201" mass="21695">MIAETHPLRCRCGALQGQIERGGPTSRMVCYCKDCQAFARYLGPAGRVLDAQGGSDVVQLAPHRIRFIQGIEHLSVMRLSSKGMLRWYAACCRTPVGNTMSSRNMPFTGLLVQCLDSAPLEAAFGPVLASTNTQSALGNPKPRAFGLPRALARILRIVAGSRLSGTYKANPFFDATGLPVVEPTVLTAEERTRLDMVSTTV</sequence>
<dbReference type="InterPro" id="IPR046149">
    <property type="entry name" value="DUF6151"/>
</dbReference>
<dbReference type="EMBL" id="CP037867">
    <property type="protein sequence ID" value="QBM26263.1"/>
    <property type="molecule type" value="Genomic_DNA"/>
</dbReference>
<accession>A0A4V1AB03</accession>
<dbReference type="Proteomes" id="UP000293912">
    <property type="component" value="Chromosome"/>
</dbReference>
<evidence type="ECO:0008006" key="3">
    <source>
        <dbReference type="Google" id="ProtNLM"/>
    </source>
</evidence>
<reference evidence="1 2" key="1">
    <citation type="submission" date="2019-03" db="EMBL/GenBank/DDBJ databases">
        <authorList>
            <person name="Sebastian G."/>
            <person name="Baumann P."/>
            <person name="Ruckert C."/>
            <person name="Kalinowski J."/>
            <person name="Nebel B."/>
            <person name="Takors R."/>
            <person name="Blombach B."/>
        </authorList>
    </citation>
    <scope>NUCLEOTIDE SEQUENCE [LARGE SCALE GENOMIC DNA]</scope>
    <source>
        <strain evidence="1 2">DSM 1084</strain>
    </source>
</reference>
<dbReference type="InterPro" id="IPR011057">
    <property type="entry name" value="Mss4-like_sf"/>
</dbReference>
<evidence type="ECO:0000313" key="1">
    <source>
        <dbReference type="EMBL" id="QBM26263.1"/>
    </source>
</evidence>
<dbReference type="Gene3D" id="2.170.150.70">
    <property type="match status" value="1"/>
</dbReference>
<dbReference type="KEGG" id="hpse:HPF_01140"/>
<gene>
    <name evidence="1" type="ORF">HPF_01140</name>
</gene>
<dbReference type="SUPFAM" id="SSF51316">
    <property type="entry name" value="Mss4-like"/>
    <property type="match status" value="1"/>
</dbReference>
<organism evidence="1 2">
    <name type="scientific">Hydrogenophaga pseudoflava</name>
    <name type="common">Pseudomonas carboxydoflava</name>
    <dbReference type="NCBI Taxonomy" id="47421"/>
    <lineage>
        <taxon>Bacteria</taxon>
        <taxon>Pseudomonadati</taxon>
        <taxon>Pseudomonadota</taxon>
        <taxon>Betaproteobacteria</taxon>
        <taxon>Burkholderiales</taxon>
        <taxon>Comamonadaceae</taxon>
        <taxon>Hydrogenophaga</taxon>
    </lineage>
</organism>
<keyword evidence="2" id="KW-1185">Reference proteome</keyword>
<dbReference type="AlphaFoldDB" id="A0A4V1AB03"/>
<dbReference type="RefSeq" id="WP_079366447.1">
    <property type="nucleotide sequence ID" value="NZ_CP037867.1"/>
</dbReference>
<name>A0A4V1AB03_HYDPS</name>
<dbReference type="Pfam" id="PF19648">
    <property type="entry name" value="DUF6151"/>
    <property type="match status" value="1"/>
</dbReference>
<protein>
    <recommendedName>
        <fullName evidence="3">CENP-V/GFA domain-containing protein</fullName>
    </recommendedName>
</protein>
<evidence type="ECO:0000313" key="2">
    <source>
        <dbReference type="Proteomes" id="UP000293912"/>
    </source>
</evidence>
<proteinExistence type="predicted"/>